<dbReference type="AlphaFoldDB" id="A0A9W9ZKM1"/>
<dbReference type="EMBL" id="MU825898">
    <property type="protein sequence ID" value="KAJ7383463.1"/>
    <property type="molecule type" value="Genomic_DNA"/>
</dbReference>
<evidence type="ECO:0000313" key="2">
    <source>
        <dbReference type="EMBL" id="KAJ7383463.1"/>
    </source>
</evidence>
<organism evidence="2 3">
    <name type="scientific">Desmophyllum pertusum</name>
    <dbReference type="NCBI Taxonomy" id="174260"/>
    <lineage>
        <taxon>Eukaryota</taxon>
        <taxon>Metazoa</taxon>
        <taxon>Cnidaria</taxon>
        <taxon>Anthozoa</taxon>
        <taxon>Hexacorallia</taxon>
        <taxon>Scleractinia</taxon>
        <taxon>Caryophylliina</taxon>
        <taxon>Caryophylliidae</taxon>
        <taxon>Desmophyllum</taxon>
    </lineage>
</organism>
<evidence type="ECO:0000313" key="3">
    <source>
        <dbReference type="Proteomes" id="UP001163046"/>
    </source>
</evidence>
<sequence>MGNCSTACFSQKQNVSAKVWKRKASRLANADLNNGAAGTRKSVERSQRSPTRISSILNRRQNRVSPCDNGRANDPGSIMTLQGSRNLSNPASERLYSTGWSASSMVTASTASYYELRVHSSDSYPSGSDHERPRTPTPLFQPGVTMGRLIIVQPCKSFTSSYAADSSTESLSPLRTPTYPETEAVESLDTCSSTSSVGTWTGDIQDMEFEQMSEDESCQVFPAELDTCSSTSSVGTWTGDIQVMELDEMSEDESCQLVTEIWRRQGKFSTCTTDWEIQLNSKQSSGFDVTGLQLLTEWVLTLWGLTVAGDGDLEATEKVQHMDYREFS</sequence>
<feature type="compositionally biased region" description="Polar residues" evidence="1">
    <location>
        <begin position="48"/>
        <end position="59"/>
    </location>
</feature>
<evidence type="ECO:0000256" key="1">
    <source>
        <dbReference type="SAM" id="MobiDB-lite"/>
    </source>
</evidence>
<feature type="compositionally biased region" description="Polar residues" evidence="1">
    <location>
        <begin position="79"/>
        <end position="90"/>
    </location>
</feature>
<comment type="caution">
    <text evidence="2">The sequence shown here is derived from an EMBL/GenBank/DDBJ whole genome shotgun (WGS) entry which is preliminary data.</text>
</comment>
<gene>
    <name evidence="2" type="ORF">OS493_027624</name>
</gene>
<reference evidence="2" key="1">
    <citation type="submission" date="2023-01" db="EMBL/GenBank/DDBJ databases">
        <title>Genome assembly of the deep-sea coral Lophelia pertusa.</title>
        <authorList>
            <person name="Herrera S."/>
            <person name="Cordes E."/>
        </authorList>
    </citation>
    <scope>NUCLEOTIDE SEQUENCE</scope>
    <source>
        <strain evidence="2">USNM1676648</strain>
        <tissue evidence="2">Polyp</tissue>
    </source>
</reference>
<protein>
    <submittedName>
        <fullName evidence="2">Uncharacterized protein</fullName>
    </submittedName>
</protein>
<name>A0A9W9ZKM1_9CNID</name>
<dbReference type="Proteomes" id="UP001163046">
    <property type="component" value="Unassembled WGS sequence"/>
</dbReference>
<feature type="region of interest" description="Disordered" evidence="1">
    <location>
        <begin position="30"/>
        <end position="90"/>
    </location>
</feature>
<accession>A0A9W9ZKM1</accession>
<proteinExistence type="predicted"/>
<keyword evidence="3" id="KW-1185">Reference proteome</keyword>
<feature type="region of interest" description="Disordered" evidence="1">
    <location>
        <begin position="120"/>
        <end position="142"/>
    </location>
</feature>